<accession>A0ABU6S5T1</accession>
<protein>
    <recommendedName>
        <fullName evidence="3">Brix domain-containing protein</fullName>
    </recommendedName>
</protein>
<sequence>MKGSSSGTINSTDQRFKCCKRLHLLNKYEIPNLEKPEQLRRLSFLKGRLPSATTHKSILDKSRKVNIFKVNKASMSSELTIRWDAATQMKFFKRLTVSTKMENEGTSTEEAKTEVNLSKLLKLGSHGLHGATKHFHHVPTIMLVTRFPKSKIEFFEVREAGGNEFKLKIIDNAK</sequence>
<comment type="caution">
    <text evidence="1">The sequence shown here is derived from an EMBL/GenBank/DDBJ whole genome shotgun (WGS) entry which is preliminary data.</text>
</comment>
<evidence type="ECO:0000313" key="2">
    <source>
        <dbReference type="Proteomes" id="UP001341840"/>
    </source>
</evidence>
<evidence type="ECO:0000313" key="1">
    <source>
        <dbReference type="EMBL" id="MED6131390.1"/>
    </source>
</evidence>
<proteinExistence type="predicted"/>
<gene>
    <name evidence="1" type="ORF">PIB30_009612</name>
</gene>
<dbReference type="Proteomes" id="UP001341840">
    <property type="component" value="Unassembled WGS sequence"/>
</dbReference>
<reference evidence="1 2" key="1">
    <citation type="journal article" date="2023" name="Plants (Basel)">
        <title>Bridging the Gap: Combining Genomics and Transcriptomics Approaches to Understand Stylosanthes scabra, an Orphan Legume from the Brazilian Caatinga.</title>
        <authorList>
            <person name="Ferreira-Neto J.R.C."/>
            <person name="da Silva M.D."/>
            <person name="Binneck E."/>
            <person name="de Melo N.F."/>
            <person name="da Silva R.H."/>
            <person name="de Melo A.L.T.M."/>
            <person name="Pandolfi V."/>
            <person name="Bustamante F.O."/>
            <person name="Brasileiro-Vidal A.C."/>
            <person name="Benko-Iseppon A.M."/>
        </authorList>
    </citation>
    <scope>NUCLEOTIDE SEQUENCE [LARGE SCALE GENOMIC DNA]</scope>
    <source>
        <tissue evidence="1">Leaves</tissue>
    </source>
</reference>
<organism evidence="1 2">
    <name type="scientific">Stylosanthes scabra</name>
    <dbReference type="NCBI Taxonomy" id="79078"/>
    <lineage>
        <taxon>Eukaryota</taxon>
        <taxon>Viridiplantae</taxon>
        <taxon>Streptophyta</taxon>
        <taxon>Embryophyta</taxon>
        <taxon>Tracheophyta</taxon>
        <taxon>Spermatophyta</taxon>
        <taxon>Magnoliopsida</taxon>
        <taxon>eudicotyledons</taxon>
        <taxon>Gunneridae</taxon>
        <taxon>Pentapetalae</taxon>
        <taxon>rosids</taxon>
        <taxon>fabids</taxon>
        <taxon>Fabales</taxon>
        <taxon>Fabaceae</taxon>
        <taxon>Papilionoideae</taxon>
        <taxon>50 kb inversion clade</taxon>
        <taxon>dalbergioids sensu lato</taxon>
        <taxon>Dalbergieae</taxon>
        <taxon>Pterocarpus clade</taxon>
        <taxon>Stylosanthes</taxon>
    </lineage>
</organism>
<keyword evidence="2" id="KW-1185">Reference proteome</keyword>
<evidence type="ECO:0008006" key="3">
    <source>
        <dbReference type="Google" id="ProtNLM"/>
    </source>
</evidence>
<dbReference type="EMBL" id="JASCZI010060437">
    <property type="protein sequence ID" value="MED6131390.1"/>
    <property type="molecule type" value="Genomic_DNA"/>
</dbReference>
<name>A0ABU6S5T1_9FABA</name>